<dbReference type="EMBL" id="SDMP01000020">
    <property type="protein sequence ID" value="RYQ83765.1"/>
    <property type="molecule type" value="Genomic_DNA"/>
</dbReference>
<evidence type="ECO:0000256" key="1">
    <source>
        <dbReference type="SAM" id="MobiDB-lite"/>
    </source>
</evidence>
<dbReference type="Proteomes" id="UP000289738">
    <property type="component" value="Chromosome B10"/>
</dbReference>
<feature type="compositionally biased region" description="Acidic residues" evidence="1">
    <location>
        <begin position="12"/>
        <end position="21"/>
    </location>
</feature>
<dbReference type="AlphaFoldDB" id="A0A444X292"/>
<keyword evidence="3" id="KW-1185">Reference proteome</keyword>
<reference evidence="2 3" key="1">
    <citation type="submission" date="2019-01" db="EMBL/GenBank/DDBJ databases">
        <title>Sequencing of cultivated peanut Arachis hypogaea provides insights into genome evolution and oil improvement.</title>
        <authorList>
            <person name="Chen X."/>
        </authorList>
    </citation>
    <scope>NUCLEOTIDE SEQUENCE [LARGE SCALE GENOMIC DNA]</scope>
    <source>
        <strain evidence="3">cv. Fuhuasheng</strain>
        <tissue evidence="2">Leaves</tissue>
    </source>
</reference>
<gene>
    <name evidence="2" type="ORF">Ahy_B10g102589</name>
</gene>
<protein>
    <submittedName>
        <fullName evidence="2">Uncharacterized protein</fullName>
    </submittedName>
</protein>
<evidence type="ECO:0000313" key="3">
    <source>
        <dbReference type="Proteomes" id="UP000289738"/>
    </source>
</evidence>
<proteinExistence type="predicted"/>
<comment type="caution">
    <text evidence="2">The sequence shown here is derived from an EMBL/GenBank/DDBJ whole genome shotgun (WGS) entry which is preliminary data.</text>
</comment>
<evidence type="ECO:0000313" key="2">
    <source>
        <dbReference type="EMBL" id="RYQ83765.1"/>
    </source>
</evidence>
<name>A0A444X292_ARAHY</name>
<accession>A0A444X292</accession>
<feature type="compositionally biased region" description="Basic and acidic residues" evidence="1">
    <location>
        <begin position="22"/>
        <end position="33"/>
    </location>
</feature>
<sequence>MKKGRRRTCANLEEEDEEEEKEKEKETEKEKEKKKEHKQLHKVTNSYPSLRSQVRVVAIAADQRRMHTLLSHWCMHGHRPPLPYAHTVTLPCARAQCPPSIGARTQRPLPLQT</sequence>
<organism evidence="2 3">
    <name type="scientific">Arachis hypogaea</name>
    <name type="common">Peanut</name>
    <dbReference type="NCBI Taxonomy" id="3818"/>
    <lineage>
        <taxon>Eukaryota</taxon>
        <taxon>Viridiplantae</taxon>
        <taxon>Streptophyta</taxon>
        <taxon>Embryophyta</taxon>
        <taxon>Tracheophyta</taxon>
        <taxon>Spermatophyta</taxon>
        <taxon>Magnoliopsida</taxon>
        <taxon>eudicotyledons</taxon>
        <taxon>Gunneridae</taxon>
        <taxon>Pentapetalae</taxon>
        <taxon>rosids</taxon>
        <taxon>fabids</taxon>
        <taxon>Fabales</taxon>
        <taxon>Fabaceae</taxon>
        <taxon>Papilionoideae</taxon>
        <taxon>50 kb inversion clade</taxon>
        <taxon>dalbergioids sensu lato</taxon>
        <taxon>Dalbergieae</taxon>
        <taxon>Pterocarpus clade</taxon>
        <taxon>Arachis</taxon>
    </lineage>
</organism>
<feature type="region of interest" description="Disordered" evidence="1">
    <location>
        <begin position="1"/>
        <end position="47"/>
    </location>
</feature>